<evidence type="ECO:0000256" key="5">
    <source>
        <dbReference type="SAM" id="Phobius"/>
    </source>
</evidence>
<evidence type="ECO:0000256" key="1">
    <source>
        <dbReference type="ARBA" id="ARBA00004127"/>
    </source>
</evidence>
<name>A0ABP2PTN8_9BURK</name>
<dbReference type="PANTHER" id="PTHR12714:SF9">
    <property type="entry name" value="PROTEIN-S-ISOPRENYLCYSTEINE O-METHYLTRANSFERASE"/>
    <property type="match status" value="1"/>
</dbReference>
<reference evidence="6 7" key="1">
    <citation type="journal article" date="2012" name="J. Bacteriol.">
        <title>Draft Genome Sequence of the Soil Bacterium Burkholderia terrae Strain BS001, Which Interacts with Fungal Surface Structures.</title>
        <authorList>
            <person name="Nazir R."/>
            <person name="Hansen M.A."/>
            <person name="Sorensen S."/>
            <person name="van Elsas J.D."/>
        </authorList>
    </citation>
    <scope>NUCLEOTIDE SEQUENCE [LARGE SCALE GENOMIC DNA]</scope>
    <source>
        <strain evidence="6 7">BS001</strain>
    </source>
</reference>
<accession>A0ABP2PTN8</accession>
<feature type="transmembrane region" description="Helical" evidence="5">
    <location>
        <begin position="58"/>
        <end position="80"/>
    </location>
</feature>
<evidence type="ECO:0000256" key="2">
    <source>
        <dbReference type="ARBA" id="ARBA00022692"/>
    </source>
</evidence>
<comment type="subcellular location">
    <subcellularLocation>
        <location evidence="1">Endomembrane system</location>
        <topology evidence="1">Multi-pass membrane protein</topology>
    </subcellularLocation>
</comment>
<evidence type="ECO:0000256" key="4">
    <source>
        <dbReference type="ARBA" id="ARBA00023136"/>
    </source>
</evidence>
<gene>
    <name evidence="6" type="ORF">WQE_11976</name>
</gene>
<evidence type="ECO:0008006" key="8">
    <source>
        <dbReference type="Google" id="ProtNLM"/>
    </source>
</evidence>
<keyword evidence="4 5" id="KW-0472">Membrane</keyword>
<dbReference type="Gene3D" id="1.20.120.1630">
    <property type="match status" value="1"/>
</dbReference>
<dbReference type="EMBL" id="AKAU01000076">
    <property type="protein sequence ID" value="EIN00591.1"/>
    <property type="molecule type" value="Genomic_DNA"/>
</dbReference>
<evidence type="ECO:0000256" key="3">
    <source>
        <dbReference type="ARBA" id="ARBA00022989"/>
    </source>
</evidence>
<feature type="transmembrane region" description="Helical" evidence="5">
    <location>
        <begin position="15"/>
        <end position="38"/>
    </location>
</feature>
<keyword evidence="3 5" id="KW-1133">Transmembrane helix</keyword>
<keyword evidence="2 5" id="KW-0812">Transmembrane</keyword>
<keyword evidence="7" id="KW-1185">Reference proteome</keyword>
<feature type="transmembrane region" description="Helical" evidence="5">
    <location>
        <begin position="100"/>
        <end position="123"/>
    </location>
</feature>
<organism evidence="6 7">
    <name type="scientific">Paraburkholderia hospita</name>
    <dbReference type="NCBI Taxonomy" id="169430"/>
    <lineage>
        <taxon>Bacteria</taxon>
        <taxon>Pseudomonadati</taxon>
        <taxon>Pseudomonadota</taxon>
        <taxon>Betaproteobacteria</taxon>
        <taxon>Burkholderiales</taxon>
        <taxon>Burkholderiaceae</taxon>
        <taxon>Paraburkholderia</taxon>
    </lineage>
</organism>
<dbReference type="Proteomes" id="UP000004980">
    <property type="component" value="Unassembled WGS sequence"/>
</dbReference>
<feature type="transmembrane region" description="Helical" evidence="5">
    <location>
        <begin position="154"/>
        <end position="174"/>
    </location>
</feature>
<protein>
    <recommendedName>
        <fullName evidence="8">Protein-S-isoprenylcysteine O-methyltransferase Ste14</fullName>
    </recommendedName>
</protein>
<comment type="caution">
    <text evidence="6">The sequence shown here is derived from an EMBL/GenBank/DDBJ whole genome shotgun (WGS) entry which is preliminary data.</text>
</comment>
<evidence type="ECO:0000313" key="7">
    <source>
        <dbReference type="Proteomes" id="UP000004980"/>
    </source>
</evidence>
<dbReference type="Pfam" id="PF04191">
    <property type="entry name" value="PEMT"/>
    <property type="match status" value="1"/>
</dbReference>
<sequence>MFTAFPAMHFTGSDFWRFFPLVHAGVFGATAVVGRMLIARTNRHDAVSFSRGASAHDFVARCFYFWLPIVDGSFLVFYGITGERGQLVAQWFDQEWTRWIGVACMAVALIWVVCAQTTMGTAWRMGVDTRTRTELITTGPFALSRNPIYLGIRATILGQLLVVGTWPVLMIWAMSELLVQIQVRFEEAHMFRLHAQRYADYCSRVRRWL</sequence>
<evidence type="ECO:0000313" key="6">
    <source>
        <dbReference type="EMBL" id="EIN00591.1"/>
    </source>
</evidence>
<dbReference type="InterPro" id="IPR007318">
    <property type="entry name" value="Phopholipid_MeTrfase"/>
</dbReference>
<dbReference type="PANTHER" id="PTHR12714">
    <property type="entry name" value="PROTEIN-S ISOPRENYLCYSTEINE O-METHYLTRANSFERASE"/>
    <property type="match status" value="1"/>
</dbReference>
<proteinExistence type="predicted"/>